<dbReference type="Pfam" id="PF25035">
    <property type="entry name" value="SYNE1"/>
    <property type="match status" value="1"/>
</dbReference>
<evidence type="ECO:0000259" key="12">
    <source>
        <dbReference type="PROSITE" id="PS51049"/>
    </source>
</evidence>
<keyword evidence="4" id="KW-0677">Repeat</keyword>
<evidence type="ECO:0000256" key="3">
    <source>
        <dbReference type="ARBA" id="ARBA00022692"/>
    </source>
</evidence>
<comment type="similarity">
    <text evidence="1">Belongs to the nesprin family.</text>
</comment>
<feature type="region of interest" description="Disordered" evidence="10">
    <location>
        <begin position="390"/>
        <end position="412"/>
    </location>
</feature>
<reference evidence="13" key="2">
    <citation type="submission" date="2025-09" db="UniProtKB">
        <authorList>
            <consortium name="Ensembl"/>
        </authorList>
    </citation>
    <scope>IDENTIFICATION</scope>
</reference>
<dbReference type="InterPro" id="IPR056887">
    <property type="entry name" value="SYNE1/2_dom"/>
</dbReference>
<dbReference type="GeneTree" id="ENSGT00940000154656"/>
<feature type="topological domain" description="Perinuclear space" evidence="9">
    <location>
        <begin position="836"/>
        <end position="865"/>
    </location>
</feature>
<dbReference type="InterPro" id="IPR012315">
    <property type="entry name" value="KASH"/>
</dbReference>
<evidence type="ECO:0000256" key="7">
    <source>
        <dbReference type="ARBA" id="ARBA00023242"/>
    </source>
</evidence>
<evidence type="ECO:0000256" key="10">
    <source>
        <dbReference type="SAM" id="MobiDB-lite"/>
    </source>
</evidence>
<dbReference type="FunFam" id="1.20.58.60:FF:000126">
    <property type="entry name" value="Spectrin repeat containing, nuclear envelope 1a"/>
    <property type="match status" value="1"/>
</dbReference>
<dbReference type="SMART" id="SM00150">
    <property type="entry name" value="SPEC"/>
    <property type="match status" value="5"/>
</dbReference>
<dbReference type="PANTHER" id="PTHR14514">
    <property type="entry name" value="PKA ANCHORING PROTEIN"/>
    <property type="match status" value="1"/>
</dbReference>
<dbReference type="Pfam" id="PF00435">
    <property type="entry name" value="Spectrin"/>
    <property type="match status" value="4"/>
</dbReference>
<dbReference type="OrthoDB" id="18853at2759"/>
<organism evidence="13 14">
    <name type="scientific">Leptobrachium leishanense</name>
    <name type="common">Leishan spiny toad</name>
    <dbReference type="NCBI Taxonomy" id="445787"/>
    <lineage>
        <taxon>Eukaryota</taxon>
        <taxon>Metazoa</taxon>
        <taxon>Chordata</taxon>
        <taxon>Craniata</taxon>
        <taxon>Vertebrata</taxon>
        <taxon>Euteleostomi</taxon>
        <taxon>Amphibia</taxon>
        <taxon>Batrachia</taxon>
        <taxon>Anura</taxon>
        <taxon>Pelobatoidea</taxon>
        <taxon>Megophryidae</taxon>
        <taxon>Leptobrachium</taxon>
    </lineage>
</organism>
<evidence type="ECO:0000256" key="11">
    <source>
        <dbReference type="SAM" id="Phobius"/>
    </source>
</evidence>
<dbReference type="SUPFAM" id="SSF46966">
    <property type="entry name" value="Spectrin repeat"/>
    <property type="match status" value="5"/>
</dbReference>
<sequence>MVYHTVKRLKETLVVIQQLEKKMSNLRTWLAQIESELSKPVIYSICNDQEIHRKLTEQQDIQKDIELHSTGVASVLNICERLLHDTDSCPNETERDSIQQTTRSLDKRWRNICTMSMERRLRIEETWRLWQKFLEDYTRFEEWLQEAEAMAAAPDSSDVLYTKAKEEQKRFEAFQRQIHERLTHLELINKQYRRLARENRTDAASKLKLMVHDGNQRWDQLQKRVSSILRRLKHFTSQREEFEGSRDNILVWLTEIDLQLTNVEHFSESDIDDKMQRLAEFQQEITLKADKVDQLIDLGEQLIQKSEAFDAVNIEDELEELNRYYQEVFGRVSRFHQRLTNRDRQLEEERETSENDTDAEDSRELQNSSWHSTMHDVNTSHQSICHLIPPTLPHERSGRETPVSVDSIPLEWDPTVDVGGSSMHENEDEGTYYNALSDVEITENPEAYVIMTTKTVQASSGRHLPSMSTWHSDKNGSTRRHEYEHGIRKGLLSATAETNAPSVIQIYFITKNIHIYFFLSGVIERWEIFQARSLSSELRAKQNQQRWQQLTSDLRNITLWLDTTESDLHGVRELTPASTLQELEQKARRLKDILRSFDNYKALVISANLSSKEFQQDEDSASRDALSRLHDVNTRWDQACCSRDEWRESLQSELIDCKEFHNTCDQLVLWLTEAEARRVKFRVAGQCTDPQILLESQKQLMQLKDQLLERQIKVNALRDLTACLLVKTSGDVYIEVEEKAHVIGNKANQLMKDVSDDLKSVQEALVRSFAVSLRRVCSDFSLQFGDRVVLAEYTAGSPKWDRPNQPSFFYRVLRAAFPLQLFLLLLLLLACMIPFSEDDFSCTQANNFARSFYPMLRYMNGPPPT</sequence>
<dbReference type="InterPro" id="IPR002017">
    <property type="entry name" value="Spectrin_repeat"/>
</dbReference>
<proteinExistence type="inferred from homology"/>
<dbReference type="CDD" id="cd00176">
    <property type="entry name" value="SPEC"/>
    <property type="match status" value="3"/>
</dbReference>
<evidence type="ECO:0000256" key="8">
    <source>
        <dbReference type="ARBA" id="ARBA00046312"/>
    </source>
</evidence>
<evidence type="ECO:0000256" key="5">
    <source>
        <dbReference type="ARBA" id="ARBA00022989"/>
    </source>
</evidence>
<keyword evidence="7" id="KW-0539">Nucleus</keyword>
<dbReference type="AlphaFoldDB" id="A0A8C5MR52"/>
<evidence type="ECO:0000256" key="6">
    <source>
        <dbReference type="ARBA" id="ARBA00023136"/>
    </source>
</evidence>
<dbReference type="SMART" id="SM01249">
    <property type="entry name" value="KASH"/>
    <property type="match status" value="1"/>
</dbReference>
<keyword evidence="6 9" id="KW-0472">Membrane</keyword>
<feature type="compositionally biased region" description="Acidic residues" evidence="10">
    <location>
        <begin position="348"/>
        <end position="361"/>
    </location>
</feature>
<evidence type="ECO:0000313" key="13">
    <source>
        <dbReference type="Ensembl" id="ENSLLEP00000016984.1"/>
    </source>
</evidence>
<feature type="domain" description="KASH" evidence="12">
    <location>
        <begin position="806"/>
        <end position="865"/>
    </location>
</feature>
<keyword evidence="3 9" id="KW-0812">Transmembrane</keyword>
<name>A0A8C5MR52_9ANUR</name>
<dbReference type="PANTHER" id="PTHR14514:SF4">
    <property type="entry name" value="NESPRIN-2"/>
    <property type="match status" value="1"/>
</dbReference>
<dbReference type="PROSITE" id="PS51049">
    <property type="entry name" value="KASH"/>
    <property type="match status" value="1"/>
</dbReference>
<feature type="topological domain" description="Cytoplasmic" evidence="9">
    <location>
        <begin position="1"/>
        <end position="814"/>
    </location>
</feature>
<keyword evidence="5 11" id="KW-1133">Transmembrane helix</keyword>
<evidence type="ECO:0000313" key="14">
    <source>
        <dbReference type="Proteomes" id="UP000694569"/>
    </source>
</evidence>
<keyword evidence="14" id="KW-1185">Reference proteome</keyword>
<dbReference type="GO" id="GO:0005640">
    <property type="term" value="C:nuclear outer membrane"/>
    <property type="evidence" value="ECO:0007669"/>
    <property type="project" value="UniProtKB-SubCell"/>
</dbReference>
<feature type="transmembrane region" description="Helical" evidence="11">
    <location>
        <begin position="812"/>
        <end position="835"/>
    </location>
</feature>
<dbReference type="Gene3D" id="1.20.58.60">
    <property type="match status" value="2"/>
</dbReference>
<keyword evidence="2" id="KW-0597">Phosphoprotein</keyword>
<comment type="subcellular location">
    <subcellularLocation>
        <location evidence="8">Nucleus outer membrane</location>
        <topology evidence="8">Single-pass type IV membrane protein</topology>
    </subcellularLocation>
</comment>
<dbReference type="InterPro" id="IPR018159">
    <property type="entry name" value="Spectrin/alpha-actinin"/>
</dbReference>
<reference evidence="13" key="1">
    <citation type="submission" date="2025-08" db="UniProtKB">
        <authorList>
            <consortium name="Ensembl"/>
        </authorList>
    </citation>
    <scope>IDENTIFICATION</scope>
</reference>
<dbReference type="Proteomes" id="UP000694569">
    <property type="component" value="Unplaced"/>
</dbReference>
<dbReference type="Ensembl" id="ENSLLET00000017629.1">
    <property type="protein sequence ID" value="ENSLLEP00000016984.1"/>
    <property type="gene ID" value="ENSLLEG00000010603.1"/>
</dbReference>
<evidence type="ECO:0000256" key="4">
    <source>
        <dbReference type="ARBA" id="ARBA00022737"/>
    </source>
</evidence>
<accession>A0A8C5MR52</accession>
<dbReference type="FunFam" id="1.20.58.60:FF:000157">
    <property type="entry name" value="Nesprin-1 isoform 1"/>
    <property type="match status" value="1"/>
</dbReference>
<protein>
    <recommendedName>
        <fullName evidence="12">KASH domain-containing protein</fullName>
    </recommendedName>
</protein>
<feature type="region of interest" description="Disordered" evidence="10">
    <location>
        <begin position="341"/>
        <end position="369"/>
    </location>
</feature>
<evidence type="ECO:0000256" key="2">
    <source>
        <dbReference type="ARBA" id="ARBA00022553"/>
    </source>
</evidence>
<evidence type="ECO:0000256" key="9">
    <source>
        <dbReference type="PROSITE-ProRule" id="PRU00385"/>
    </source>
</evidence>
<dbReference type="Pfam" id="PF10541">
    <property type="entry name" value="KASH"/>
    <property type="match status" value="1"/>
</dbReference>
<evidence type="ECO:0000256" key="1">
    <source>
        <dbReference type="ARBA" id="ARBA00008619"/>
    </source>
</evidence>